<feature type="compositionally biased region" description="Polar residues" evidence="1">
    <location>
        <begin position="787"/>
        <end position="808"/>
    </location>
</feature>
<feature type="compositionally biased region" description="Polar residues" evidence="1">
    <location>
        <begin position="1122"/>
        <end position="1133"/>
    </location>
</feature>
<feature type="compositionally biased region" description="Polar residues" evidence="1">
    <location>
        <begin position="406"/>
        <end position="428"/>
    </location>
</feature>
<feature type="compositionally biased region" description="Polar residues" evidence="1">
    <location>
        <begin position="674"/>
        <end position="685"/>
    </location>
</feature>
<feature type="region of interest" description="Disordered" evidence="1">
    <location>
        <begin position="625"/>
        <end position="808"/>
    </location>
</feature>
<feature type="region of interest" description="Disordered" evidence="1">
    <location>
        <begin position="224"/>
        <end position="247"/>
    </location>
</feature>
<feature type="compositionally biased region" description="Pro residues" evidence="1">
    <location>
        <begin position="968"/>
        <end position="981"/>
    </location>
</feature>
<feature type="compositionally biased region" description="Low complexity" evidence="1">
    <location>
        <begin position="753"/>
        <end position="763"/>
    </location>
</feature>
<feature type="compositionally biased region" description="Polar residues" evidence="1">
    <location>
        <begin position="945"/>
        <end position="954"/>
    </location>
</feature>
<accession>A0AA38L5Z9</accession>
<feature type="compositionally biased region" description="Polar residues" evidence="1">
    <location>
        <begin position="875"/>
        <end position="886"/>
    </location>
</feature>
<dbReference type="EMBL" id="MU793317">
    <property type="protein sequence ID" value="KAJ3786310.1"/>
    <property type="molecule type" value="Genomic_DNA"/>
</dbReference>
<evidence type="ECO:0000313" key="4">
    <source>
        <dbReference type="Proteomes" id="UP001163798"/>
    </source>
</evidence>
<feature type="compositionally biased region" description="Low complexity" evidence="1">
    <location>
        <begin position="898"/>
        <end position="911"/>
    </location>
</feature>
<keyword evidence="2" id="KW-0812">Transmembrane</keyword>
<feature type="compositionally biased region" description="Basic and acidic residues" evidence="1">
    <location>
        <begin position="430"/>
        <end position="448"/>
    </location>
</feature>
<organism evidence="3 4">
    <name type="scientific">Lentinula aff. detonsa</name>
    <dbReference type="NCBI Taxonomy" id="2804958"/>
    <lineage>
        <taxon>Eukaryota</taxon>
        <taxon>Fungi</taxon>
        <taxon>Dikarya</taxon>
        <taxon>Basidiomycota</taxon>
        <taxon>Agaricomycotina</taxon>
        <taxon>Agaricomycetes</taxon>
        <taxon>Agaricomycetidae</taxon>
        <taxon>Agaricales</taxon>
        <taxon>Marasmiineae</taxon>
        <taxon>Omphalotaceae</taxon>
        <taxon>Lentinula</taxon>
    </lineage>
</organism>
<feature type="region of interest" description="Disordered" evidence="1">
    <location>
        <begin position="533"/>
        <end position="613"/>
    </location>
</feature>
<feature type="compositionally biased region" description="Low complexity" evidence="1">
    <location>
        <begin position="502"/>
        <end position="513"/>
    </location>
</feature>
<feature type="compositionally biased region" description="Polar residues" evidence="1">
    <location>
        <begin position="703"/>
        <end position="720"/>
    </location>
</feature>
<feature type="compositionally biased region" description="Low complexity" evidence="1">
    <location>
        <begin position="571"/>
        <end position="611"/>
    </location>
</feature>
<evidence type="ECO:0000313" key="3">
    <source>
        <dbReference type="EMBL" id="KAJ3786310.1"/>
    </source>
</evidence>
<feature type="compositionally biased region" description="Polar residues" evidence="1">
    <location>
        <begin position="995"/>
        <end position="1005"/>
    </location>
</feature>
<feature type="region of interest" description="Disordered" evidence="1">
    <location>
        <begin position="1103"/>
        <end position="1138"/>
    </location>
</feature>
<protein>
    <submittedName>
        <fullName evidence="3">Uncharacterized protein</fullName>
    </submittedName>
</protein>
<feature type="compositionally biased region" description="Low complexity" evidence="1">
    <location>
        <begin position="392"/>
        <end position="401"/>
    </location>
</feature>
<feature type="transmembrane region" description="Helical" evidence="2">
    <location>
        <begin position="1287"/>
        <end position="1305"/>
    </location>
</feature>
<feature type="region of interest" description="Disordered" evidence="1">
    <location>
        <begin position="54"/>
        <end position="87"/>
    </location>
</feature>
<reference evidence="3" key="1">
    <citation type="submission" date="2022-08" db="EMBL/GenBank/DDBJ databases">
        <authorList>
            <consortium name="DOE Joint Genome Institute"/>
            <person name="Min B."/>
            <person name="Riley R."/>
            <person name="Sierra-Patev S."/>
            <person name="Naranjo-Ortiz M."/>
            <person name="Looney B."/>
            <person name="Konkel Z."/>
            <person name="Slot J.C."/>
            <person name="Sakamoto Y."/>
            <person name="Steenwyk J.L."/>
            <person name="Rokas A."/>
            <person name="Carro J."/>
            <person name="Camarero S."/>
            <person name="Ferreira P."/>
            <person name="Molpeceres G."/>
            <person name="Ruiz-Duenas F.J."/>
            <person name="Serrano A."/>
            <person name="Henrissat B."/>
            <person name="Drula E."/>
            <person name="Hughes K.W."/>
            <person name="Mata J.L."/>
            <person name="Ishikawa N.K."/>
            <person name="Vargas-Isla R."/>
            <person name="Ushijima S."/>
            <person name="Smith C.A."/>
            <person name="Ahrendt S."/>
            <person name="Andreopoulos W."/>
            <person name="He G."/>
            <person name="Labutti K."/>
            <person name="Lipzen A."/>
            <person name="Ng V."/>
            <person name="Sandor L."/>
            <person name="Barry K."/>
            <person name="Martinez A.T."/>
            <person name="Xiao Y."/>
            <person name="Gibbons J.G."/>
            <person name="Terashima K."/>
            <person name="Hibbett D.S."/>
            <person name="Grigoriev I.V."/>
        </authorList>
    </citation>
    <scope>NUCLEOTIDE SEQUENCE</scope>
    <source>
        <strain evidence="3">TFB10291</strain>
    </source>
</reference>
<feature type="compositionally biased region" description="Low complexity" evidence="1">
    <location>
        <begin position="642"/>
        <end position="654"/>
    </location>
</feature>
<keyword evidence="2" id="KW-1133">Transmembrane helix</keyword>
<gene>
    <name evidence="3" type="ORF">GGU10DRAFT_174840</name>
</gene>
<feature type="compositionally biased region" description="Basic and acidic residues" evidence="1">
    <location>
        <begin position="224"/>
        <end position="234"/>
    </location>
</feature>
<feature type="region of interest" description="Disordered" evidence="1">
    <location>
        <begin position="846"/>
        <end position="1070"/>
    </location>
</feature>
<feature type="region of interest" description="Disordered" evidence="1">
    <location>
        <begin position="329"/>
        <end position="513"/>
    </location>
</feature>
<evidence type="ECO:0000256" key="1">
    <source>
        <dbReference type="SAM" id="MobiDB-lite"/>
    </source>
</evidence>
<dbReference type="Proteomes" id="UP001163798">
    <property type="component" value="Unassembled WGS sequence"/>
</dbReference>
<name>A0AA38L5Z9_9AGAR</name>
<proteinExistence type="predicted"/>
<keyword evidence="2" id="KW-0472">Membrane</keyword>
<sequence>METPTAIPPIPRLRINRQHQSTVYDYSGSVNLSEAGPSRLQISTNLLEPFIHTENADDDDHEQDTPKLPSAAALPTEPLSTYPEDTPAARLKAVLERTSAKYRPPPVPIPIPSSGSAIDFESDFDIPTIGSSQPSLARENLNSLFSNALREPGDTPQKSVKGKMRRRNSIDTSEFESSPRVAKVNNNRAGEKGKRRSMSDDELSSSNISIDRTQAAIFNTLRQRLDSSSNREQKAGQSTTADIDSHESLDNLKFSKELDSSQLTPPAATSTPQHSWFKSQFQSNLLDADSEMQQAMRDLDSYEHSLPIADASPVSKAASDRITNEVEKTEEVLHAGRQKSNLLAPEKSRSNRARSRSRGPATDAHQLEREWNQNHPKNNMASPDISHRNSLHISSGISSGHRPLSRNGSSSTHAENALSSTSTTSQNDYHPLRREKETEQVAEPERIQNKPFAGSKPRPLSMSDSLSPSEPVRISNIPTRPESRLSISSPRLSFHGHHSRSSSRASSSGSLFSLNSEYGTEKIENDHERERNWNAPRPHWHQHPSSPNPRPSSSVGLHSLTTERVRTLSFPTRPDSRLSTSSPRPSRQRQASYGSSQSSSRASSPPGSSRSLNSVDADQELLHGQERNWNSPRPHWNDHTRSNSSGHGHSSPSSKLKRTQSLTQKSSPSPSPSATSHFSMDTSASARRRAESMKSIRTPPIPTSSIVPQTSLSSISTKRISLSHPHNHPPRPNSPLPPLNNSKASLGQADVAHSSSHSSPSSKSRSRGTHSPDPTRSPLLSREIASASPSPSQRKSTIKSSQIPVRTSSKAAVLGTVLFPNSKTNNRELQEVGEEVKPQIPNVHLELTEDENDNDNEKNMADGGDTDTDTEAEASNQVAQESTPTLRPNGVLPLVENSGASEVSSVYTSSESEARLQKIITSPPSPPLSSPSDGPSTPEAEASHSMLSFPSTPQKDSHYLTKLEFQTPSPPKNLPDLPDPPSSTSSSDEDHASNHPVQGNLSSLKTPKPPGAWTTTPLPPRAHTLLRSNSLPTDDENDSGLATPAASLSRAATMPPRTPALPGGWMNTPANRKSVRFQEESMKHPTDPLNTELVALKLEEVVNPTENSPGNTPPKLKAATVSDGNAQTSTSKNHSPRKVNGVRMVDSFGRTDQKTGSLRNNSIRIVDAMGRVVEDSLESDPSTTEGVPPSRKDALDLVRNGLHSLAEEMKDEEGLIHITNSEDSRNHVRRLERVSQEARESRLRLTSEIFSNVENIKKKLAPLRASMQQSTSLVAPPPDRRSNGRHWLLWVLAQIFIVYAMYRAAAFYARKMFITTYYDPLYPDLFFYTLSPTNYCSSPPIAEILQREGFGAAARQALAYVAIFFSSWQSPCQWQGSYQGSNAIWPPT</sequence>
<evidence type="ECO:0000256" key="2">
    <source>
        <dbReference type="SAM" id="Phobius"/>
    </source>
</evidence>
<keyword evidence="4" id="KW-1185">Reference proteome</keyword>
<comment type="caution">
    <text evidence="3">The sequence shown here is derived from an EMBL/GenBank/DDBJ whole genome shotgun (WGS) entry which is preliminary data.</text>
</comment>
<feature type="region of interest" description="Disordered" evidence="1">
    <location>
        <begin position="147"/>
        <end position="207"/>
    </location>
</feature>